<dbReference type="Pfam" id="PF02734">
    <property type="entry name" value="Dak2"/>
    <property type="match status" value="1"/>
</dbReference>
<proteinExistence type="inferred from homology"/>
<evidence type="ECO:0000256" key="13">
    <source>
        <dbReference type="ARBA" id="ARBA00045490"/>
    </source>
</evidence>
<dbReference type="AlphaFoldDB" id="A0A6P7SXL1"/>
<comment type="catalytic activity">
    <reaction evidence="17">
        <text>dihydroxyacetone + ATP = dihydroxyacetone phosphate + ADP + H(+)</text>
        <dbReference type="Rhea" id="RHEA:15773"/>
        <dbReference type="ChEBI" id="CHEBI:15378"/>
        <dbReference type="ChEBI" id="CHEBI:16016"/>
        <dbReference type="ChEBI" id="CHEBI:30616"/>
        <dbReference type="ChEBI" id="CHEBI:57642"/>
        <dbReference type="ChEBI" id="CHEBI:456216"/>
        <dbReference type="EC" id="2.7.1.29"/>
    </reaction>
</comment>
<sequence length="592" mass="63240">MATNIYFLNSFDTCVDDHLAGQVSVHPGQRLLEGPHRVVVRADVKKVIEQGKVTLLCGGGSGHEPAFAGYVGEGLLSASVSGPVFTSPPPMSISAAINAICTPESKGGCLLLLLNYTGDRLNFGLSLENCRSQWPKVSLDSVIIGEDCASTSNTRSAGRRGLCGSILVMKIAGAMAEEGRSLAEITTVCRDVLKCICTIGLSLSGCTVPGVGPLFSLEAGEMELGLGLHGEAGVKRLKFSSAKDAVTVMLDHMFNPDNCNGFRARSGEEVACIINNLGGLTTIELNTIAKETIKYLEYNKSLCVSRVYCGTFITSLNMRGVSITLLHLNKTYNKYLDAPTTAPSWPRSYLPVGTTDRHTPTTVNVQTNTFTEKPKMTNTSAVKHVARHELLKRVCESLLKNEEYLNQLDTVCGDGDCGSTLARGAQAVIERLNTVQQCHLAVDNWTNLAEDLAEIAKNCMGGTSGAIYCLFFTAAARELEQQSSDVTGAGWCKALGAGLETIQRYSGANPGDRTMVDPLHSAYEMFGKTLKEKDLVSSFRLAVEAAESGAEATKSMSAQAGRASYVSSELLDRPDPGAVGVALWLRAILDNL</sequence>
<keyword evidence="7" id="KW-0808">Transferase</keyword>
<dbReference type="GO" id="GO:0005524">
    <property type="term" value="F:ATP binding"/>
    <property type="evidence" value="ECO:0007669"/>
    <property type="project" value="UniProtKB-KW"/>
</dbReference>
<dbReference type="GO" id="GO:0004371">
    <property type="term" value="F:glycerone kinase activity"/>
    <property type="evidence" value="ECO:0007669"/>
    <property type="project" value="UniProtKB-EC"/>
</dbReference>
<keyword evidence="11" id="KW-0170">Cobalt</keyword>
<evidence type="ECO:0000256" key="12">
    <source>
        <dbReference type="ARBA" id="ARBA00032426"/>
    </source>
</evidence>
<dbReference type="InterPro" id="IPR050861">
    <property type="entry name" value="Dihydroxyacetone_Kinase"/>
</dbReference>
<dbReference type="FunFam" id="3.40.50.10440:FF:000001">
    <property type="entry name" value="Dihydroxyacetone kinase, DhaK subunit"/>
    <property type="match status" value="1"/>
</dbReference>
<dbReference type="EC" id="2.7.1.28" evidence="4"/>
<evidence type="ECO:0000313" key="20">
    <source>
        <dbReference type="Proteomes" id="UP000515154"/>
    </source>
</evidence>
<evidence type="ECO:0000256" key="16">
    <source>
        <dbReference type="ARBA" id="ARBA00048526"/>
    </source>
</evidence>
<comment type="catalytic activity">
    <reaction evidence="16">
        <text>FAD = riboflavin cyclic-4',5'-phosphate + AMP + H(+)</text>
        <dbReference type="Rhea" id="RHEA:13729"/>
        <dbReference type="ChEBI" id="CHEBI:15378"/>
        <dbReference type="ChEBI" id="CHEBI:57692"/>
        <dbReference type="ChEBI" id="CHEBI:76202"/>
        <dbReference type="ChEBI" id="CHEBI:456215"/>
        <dbReference type="EC" id="4.6.1.15"/>
    </reaction>
</comment>
<gene>
    <name evidence="21" type="primary">LOC115217112</name>
</gene>
<keyword evidence="8" id="KW-0547">Nucleotide-binding</keyword>
<dbReference type="Gene3D" id="3.30.1180.20">
    <property type="entry name" value="Dihydroxyacetone kinase, domain 2"/>
    <property type="match status" value="1"/>
</dbReference>
<evidence type="ECO:0000313" key="21">
    <source>
        <dbReference type="RefSeq" id="XP_029642571.1"/>
    </source>
</evidence>
<evidence type="ECO:0000256" key="3">
    <source>
        <dbReference type="ARBA" id="ARBA00012107"/>
    </source>
</evidence>
<dbReference type="KEGG" id="osn:115217112"/>
<keyword evidence="20" id="KW-1185">Reference proteome</keyword>
<dbReference type="PANTHER" id="PTHR28629:SF4">
    <property type="entry name" value="TRIOKINASE_FMN CYCLASE"/>
    <property type="match status" value="1"/>
</dbReference>
<dbReference type="InterPro" id="IPR004006">
    <property type="entry name" value="DhaK_dom"/>
</dbReference>
<accession>A0A6P7SXL1</accession>
<evidence type="ECO:0000259" key="19">
    <source>
        <dbReference type="PROSITE" id="PS51481"/>
    </source>
</evidence>
<evidence type="ECO:0000256" key="7">
    <source>
        <dbReference type="ARBA" id="ARBA00022679"/>
    </source>
</evidence>
<protein>
    <recommendedName>
        <fullName evidence="6">Triokinase/FMN cyclase</fullName>
        <ecNumber evidence="4">2.7.1.28</ecNumber>
        <ecNumber evidence="3">2.7.1.29</ecNumber>
        <ecNumber evidence="5">4.6.1.15</ecNumber>
    </recommendedName>
    <alternativeName>
        <fullName evidence="12">Bifunctional ATP-dependent dihydroxyacetone kinase/FAD-AMP lyase (cyclizing)</fullName>
    </alternativeName>
</protein>
<organism evidence="20 21">
    <name type="scientific">Octopus sinensis</name>
    <name type="common">East Asian common octopus</name>
    <dbReference type="NCBI Taxonomy" id="2607531"/>
    <lineage>
        <taxon>Eukaryota</taxon>
        <taxon>Metazoa</taxon>
        <taxon>Spiralia</taxon>
        <taxon>Lophotrochozoa</taxon>
        <taxon>Mollusca</taxon>
        <taxon>Cephalopoda</taxon>
        <taxon>Coleoidea</taxon>
        <taxon>Octopodiformes</taxon>
        <taxon>Octopoda</taxon>
        <taxon>Incirrata</taxon>
        <taxon>Octopodidae</taxon>
        <taxon>Octopus</taxon>
    </lineage>
</organism>
<dbReference type="PROSITE" id="PS51481">
    <property type="entry name" value="DHAK"/>
    <property type="match status" value="1"/>
</dbReference>
<dbReference type="SMART" id="SM01120">
    <property type="entry name" value="Dak2"/>
    <property type="match status" value="1"/>
</dbReference>
<dbReference type="Gene3D" id="1.25.40.340">
    <property type="match status" value="1"/>
</dbReference>
<dbReference type="Gene3D" id="3.40.50.10440">
    <property type="entry name" value="Dihydroxyacetone kinase, domain 1"/>
    <property type="match status" value="1"/>
</dbReference>
<name>A0A6P7SXL1_9MOLL</name>
<dbReference type="GO" id="GO:0050354">
    <property type="term" value="F:triokinase activity"/>
    <property type="evidence" value="ECO:0007669"/>
    <property type="project" value="UniProtKB-EC"/>
</dbReference>
<dbReference type="EC" id="2.7.1.29" evidence="3"/>
<dbReference type="GO" id="GO:0019563">
    <property type="term" value="P:glycerol catabolic process"/>
    <property type="evidence" value="ECO:0007669"/>
    <property type="project" value="TreeGrafter"/>
</dbReference>
<dbReference type="PROSITE" id="PS51480">
    <property type="entry name" value="DHAL"/>
    <property type="match status" value="1"/>
</dbReference>
<dbReference type="InterPro" id="IPR004007">
    <property type="entry name" value="DhaL_dom"/>
</dbReference>
<comment type="subunit">
    <text evidence="14">Homodimer. Interacts with IFIH1 (via the CARD domains), the interaction is inhibited by viral infection.</text>
</comment>
<evidence type="ECO:0000256" key="8">
    <source>
        <dbReference type="ARBA" id="ARBA00022741"/>
    </source>
</evidence>
<comment type="catalytic activity">
    <reaction evidence="15">
        <text>D-glyceraldehyde + ATP = D-glyceraldehyde 3-phosphate + ADP + H(+)</text>
        <dbReference type="Rhea" id="RHEA:13941"/>
        <dbReference type="ChEBI" id="CHEBI:15378"/>
        <dbReference type="ChEBI" id="CHEBI:17378"/>
        <dbReference type="ChEBI" id="CHEBI:30616"/>
        <dbReference type="ChEBI" id="CHEBI:59776"/>
        <dbReference type="ChEBI" id="CHEBI:456216"/>
        <dbReference type="EC" id="2.7.1.28"/>
    </reaction>
</comment>
<evidence type="ECO:0000256" key="10">
    <source>
        <dbReference type="ARBA" id="ARBA00022840"/>
    </source>
</evidence>
<evidence type="ECO:0000259" key="18">
    <source>
        <dbReference type="PROSITE" id="PS51480"/>
    </source>
</evidence>
<dbReference type="GO" id="GO:0034012">
    <property type="term" value="F:FAD-AMP lyase (cyclizing) activity"/>
    <property type="evidence" value="ECO:0007669"/>
    <property type="project" value="UniProtKB-EC"/>
</dbReference>
<dbReference type="Proteomes" id="UP000515154">
    <property type="component" value="Linkage group LG11"/>
</dbReference>
<dbReference type="GO" id="GO:0005829">
    <property type="term" value="C:cytosol"/>
    <property type="evidence" value="ECO:0007669"/>
    <property type="project" value="TreeGrafter"/>
</dbReference>
<dbReference type="SUPFAM" id="SSF82549">
    <property type="entry name" value="DAK1/DegV-like"/>
    <property type="match status" value="1"/>
</dbReference>
<comment type="pathway">
    <text evidence="1">Polyol metabolism; glycerol fermentation; glycerone phosphate from glycerol (oxidative route): step 2/2.</text>
</comment>
<dbReference type="RefSeq" id="XP_029642571.1">
    <property type="nucleotide sequence ID" value="XM_029786711.2"/>
</dbReference>
<dbReference type="InterPro" id="IPR036117">
    <property type="entry name" value="DhaL_dom_sf"/>
</dbReference>
<keyword evidence="10" id="KW-0067">ATP-binding</keyword>
<evidence type="ECO:0000256" key="9">
    <source>
        <dbReference type="ARBA" id="ARBA00022777"/>
    </source>
</evidence>
<evidence type="ECO:0000256" key="1">
    <source>
        <dbReference type="ARBA" id="ARBA00004778"/>
    </source>
</evidence>
<evidence type="ECO:0000256" key="2">
    <source>
        <dbReference type="ARBA" id="ARBA00008757"/>
    </source>
</evidence>
<evidence type="ECO:0000256" key="14">
    <source>
        <dbReference type="ARBA" id="ARBA00046681"/>
    </source>
</evidence>
<keyword evidence="9" id="KW-0418">Kinase</keyword>
<dbReference type="FunFam" id="1.25.40.340:FF:000001">
    <property type="entry name" value="Dihydroxyacetone kinase 1"/>
    <property type="match status" value="1"/>
</dbReference>
<dbReference type="EC" id="4.6.1.15" evidence="5"/>
<evidence type="ECO:0000256" key="4">
    <source>
        <dbReference type="ARBA" id="ARBA00012110"/>
    </source>
</evidence>
<dbReference type="SUPFAM" id="SSF101473">
    <property type="entry name" value="DhaL-like"/>
    <property type="match status" value="1"/>
</dbReference>
<comment type="function">
    <text evidence="13">Catalyzes both the phosphorylation of dihydroxyacetone and of glyceraldehyde, and the splitting of ribonucleoside diphosphate-X compounds among which FAD is the best substrate. Represses IFIH1-mediated cellular antiviral response.</text>
</comment>
<reference evidence="21" key="1">
    <citation type="submission" date="2025-08" db="UniProtKB">
        <authorList>
            <consortium name="RefSeq"/>
        </authorList>
    </citation>
    <scope>IDENTIFICATION</scope>
</reference>
<dbReference type="PANTHER" id="PTHR28629">
    <property type="entry name" value="TRIOKINASE/FMN CYCLASE"/>
    <property type="match status" value="1"/>
</dbReference>
<dbReference type="Pfam" id="PF02733">
    <property type="entry name" value="Dak1"/>
    <property type="match status" value="1"/>
</dbReference>
<feature type="domain" description="DhaL" evidence="18">
    <location>
        <begin position="385"/>
        <end position="590"/>
    </location>
</feature>
<evidence type="ECO:0000256" key="17">
    <source>
        <dbReference type="ARBA" id="ARBA00048898"/>
    </source>
</evidence>
<dbReference type="FunFam" id="3.30.1180.20:FF:000001">
    <property type="entry name" value="Dihydroxyacetone kinase 1"/>
    <property type="match status" value="1"/>
</dbReference>
<evidence type="ECO:0000256" key="11">
    <source>
        <dbReference type="ARBA" id="ARBA00023285"/>
    </source>
</evidence>
<evidence type="ECO:0000256" key="5">
    <source>
        <dbReference type="ARBA" id="ARBA00012578"/>
    </source>
</evidence>
<feature type="domain" description="DhaK" evidence="19">
    <location>
        <begin position="10"/>
        <end position="345"/>
    </location>
</feature>
<evidence type="ECO:0000256" key="6">
    <source>
        <dbReference type="ARBA" id="ARBA00018932"/>
    </source>
</evidence>
<comment type="similarity">
    <text evidence="2">Belongs to the dihydroxyacetone kinase (DAK) family.</text>
</comment>
<evidence type="ECO:0000256" key="15">
    <source>
        <dbReference type="ARBA" id="ARBA00047974"/>
    </source>
</evidence>